<evidence type="ECO:0000313" key="9">
    <source>
        <dbReference type="EMBL" id="ODM91265.1"/>
    </source>
</evidence>
<dbReference type="OMA" id="ETINQCY"/>
<dbReference type="EMBL" id="LJIJ01001613">
    <property type="protein sequence ID" value="ODM91265.1"/>
    <property type="molecule type" value="Genomic_DNA"/>
</dbReference>
<evidence type="ECO:0000256" key="4">
    <source>
        <dbReference type="ARBA" id="ARBA00022794"/>
    </source>
</evidence>
<evidence type="ECO:0000256" key="3">
    <source>
        <dbReference type="ARBA" id="ARBA00022737"/>
    </source>
</evidence>
<comment type="similarity">
    <text evidence="2 8">Belongs to the TTC30/dfy-1/fleer family.</text>
</comment>
<keyword evidence="10" id="KW-1185">Reference proteome</keyword>
<dbReference type="Pfam" id="PF13432">
    <property type="entry name" value="TPR_16"/>
    <property type="match status" value="1"/>
</dbReference>
<dbReference type="GO" id="GO:0005879">
    <property type="term" value="C:axonemal microtubule"/>
    <property type="evidence" value="ECO:0007669"/>
    <property type="project" value="UniProtKB-UniRule"/>
</dbReference>
<dbReference type="Pfam" id="PF14559">
    <property type="entry name" value="TPR_19"/>
    <property type="match status" value="1"/>
</dbReference>
<reference evidence="9 10" key="1">
    <citation type="journal article" date="2016" name="Genome Biol. Evol.">
        <title>Gene Family Evolution Reflects Adaptation to Soil Environmental Stressors in the Genome of the Collembolan Orchesella cincta.</title>
        <authorList>
            <person name="Faddeeva-Vakhrusheva A."/>
            <person name="Derks M.F."/>
            <person name="Anvar S.Y."/>
            <person name="Agamennone V."/>
            <person name="Suring W."/>
            <person name="Smit S."/>
            <person name="van Straalen N.M."/>
            <person name="Roelofs D."/>
        </authorList>
    </citation>
    <scope>NUCLEOTIDE SEQUENCE [LARGE SCALE GENOMIC DNA]</scope>
    <source>
        <tissue evidence="9">Mixed pool</tissue>
    </source>
</reference>
<dbReference type="InterPro" id="IPR011990">
    <property type="entry name" value="TPR-like_helical_dom_sf"/>
</dbReference>
<keyword evidence="5 8" id="KW-0802">TPR repeat</keyword>
<proteinExistence type="inferred from homology"/>
<dbReference type="SUPFAM" id="SSF48452">
    <property type="entry name" value="TPR-like"/>
    <property type="match status" value="1"/>
</dbReference>
<dbReference type="PANTHER" id="PTHR20931">
    <property type="entry name" value="TETRATRICOPEPTIDE REPEAT PROTEIN 30"/>
    <property type="match status" value="1"/>
</dbReference>
<dbReference type="STRING" id="48709.A0A1D2ME81"/>
<evidence type="ECO:0000256" key="1">
    <source>
        <dbReference type="ARBA" id="ARBA00004138"/>
    </source>
</evidence>
<accession>A0A1D2ME81</accession>
<evidence type="ECO:0000256" key="2">
    <source>
        <dbReference type="ARBA" id="ARBA00009522"/>
    </source>
</evidence>
<gene>
    <name evidence="9" type="ORF">Ocin01_15417</name>
</gene>
<dbReference type="InterPro" id="IPR039941">
    <property type="entry name" value="TT30"/>
</dbReference>
<keyword evidence="4 8" id="KW-0970">Cilium biogenesis/degradation</keyword>
<evidence type="ECO:0000256" key="8">
    <source>
        <dbReference type="RuleBase" id="RU367070"/>
    </source>
</evidence>
<dbReference type="AlphaFoldDB" id="A0A1D2ME81"/>
<evidence type="ECO:0000256" key="6">
    <source>
        <dbReference type="ARBA" id="ARBA00023069"/>
    </source>
</evidence>
<name>A0A1D2ME81_ORCCI</name>
<dbReference type="GO" id="GO:0030992">
    <property type="term" value="C:intraciliary transport particle B"/>
    <property type="evidence" value="ECO:0007669"/>
    <property type="project" value="TreeGrafter"/>
</dbReference>
<dbReference type="InterPro" id="IPR019734">
    <property type="entry name" value="TPR_rpt"/>
</dbReference>
<evidence type="ECO:0000256" key="7">
    <source>
        <dbReference type="ARBA" id="ARBA00023273"/>
    </source>
</evidence>
<organism evidence="9 10">
    <name type="scientific">Orchesella cincta</name>
    <name type="common">Springtail</name>
    <name type="synonym">Podura cincta</name>
    <dbReference type="NCBI Taxonomy" id="48709"/>
    <lineage>
        <taxon>Eukaryota</taxon>
        <taxon>Metazoa</taxon>
        <taxon>Ecdysozoa</taxon>
        <taxon>Arthropoda</taxon>
        <taxon>Hexapoda</taxon>
        <taxon>Collembola</taxon>
        <taxon>Entomobryomorpha</taxon>
        <taxon>Entomobryoidea</taxon>
        <taxon>Orchesellidae</taxon>
        <taxon>Orchesellinae</taxon>
        <taxon>Orchesella</taxon>
    </lineage>
</organism>
<dbReference type="GO" id="GO:0042073">
    <property type="term" value="P:intraciliary transport"/>
    <property type="evidence" value="ECO:0007669"/>
    <property type="project" value="UniProtKB-UniRule"/>
</dbReference>
<dbReference type="Gene3D" id="1.25.40.10">
    <property type="entry name" value="Tetratricopeptide repeat domain"/>
    <property type="match status" value="3"/>
</dbReference>
<dbReference type="PANTHER" id="PTHR20931:SF0">
    <property type="entry name" value="TETRATRICOPEPTIDE REPEAT PROTEIN 30"/>
    <property type="match status" value="1"/>
</dbReference>
<dbReference type="SMART" id="SM00028">
    <property type="entry name" value="TPR"/>
    <property type="match status" value="3"/>
</dbReference>
<keyword evidence="7 8" id="KW-0966">Cell projection</keyword>
<comment type="function">
    <text evidence="8">Required for polyglutamylation of axonemal tubulin. Plays a role in anterograde intraflagellar transport (IFT), the process by which cilia precursors are transported from the base of the cilium to the site of their incorporation at the tip.</text>
</comment>
<keyword evidence="3" id="KW-0677">Repeat</keyword>
<evidence type="ECO:0000256" key="5">
    <source>
        <dbReference type="ARBA" id="ARBA00022803"/>
    </source>
</evidence>
<sequence>MEIPRGEITKTVYTLIREEKHTEAVEILEQLLEMQPCSRAALSLLAHCYYYLQEFADAANAYERLTKIYPEIPEYRLYLVHCLYNATLYEQALEACKFTGNCELSSLEPELREQFTKLKAAVQYCCDEIADAKCLLEGCSQYDPDTTINKGCIEYKEGNFQEALKYYETAAKSSGFEPHLWYNRAVTYYRLLDIPNAAHYVGEIIQHGVVEYPQLGVCMASEGWDGIASVGNTRSLHDSALVEALNLKAAIEYDLGKFESAKKTLADLPPRNQEELDAITLHNHAILNLKPNPVEALKKLRFLLDQDTFPSETLQNLLVLYSRYEQYDLMADLVAVYAEYKDKYLSPFLQSFFEALIKRESAPDESLKLFEKLCMQLSDNLRKMVKQVEDYKIGGDEELAKKLCSEYDETINQCYLPVVMQMGKVHWDRDDWPGVEKILRQAVEFCDDRDCWMLNAAHVIFMRGEDYAEAASFYEGVTRKYLDKILEVSAIVLANLCCSYILIQNNDEAEMLISRIESQEEEIIGKYPDIKVYHLCIVNMVIGTMYCVKKNYPFGISRIIKSLTDFSIRLGPDTWFYTKRCLLSLMEETVKHKLTFETDILKECMDFLIKCEQHGTSISSVVEEQNPLTEQSEALPTTYGTKTVAYEARYLRWLLYKLLET</sequence>
<comment type="caution">
    <text evidence="9">The sequence shown here is derived from an EMBL/GenBank/DDBJ whole genome shotgun (WGS) entry which is preliminary data.</text>
</comment>
<keyword evidence="6 8" id="KW-0969">Cilium</keyword>
<protein>
    <recommendedName>
        <fullName evidence="8">Tetratricopeptide repeat protein 30</fullName>
    </recommendedName>
</protein>
<dbReference type="Proteomes" id="UP000094527">
    <property type="component" value="Unassembled WGS sequence"/>
</dbReference>
<comment type="subcellular location">
    <subcellularLocation>
        <location evidence="1 8">Cell projection</location>
        <location evidence="1 8">Cilium</location>
    </subcellularLocation>
</comment>
<dbReference type="GO" id="GO:0120170">
    <property type="term" value="F:intraciliary transport particle B binding"/>
    <property type="evidence" value="ECO:0007669"/>
    <property type="project" value="TreeGrafter"/>
</dbReference>
<dbReference type="OrthoDB" id="10249577at2759"/>
<evidence type="ECO:0000313" key="10">
    <source>
        <dbReference type="Proteomes" id="UP000094527"/>
    </source>
</evidence>